<dbReference type="EMBL" id="JAEIJD010000011">
    <property type="protein sequence ID" value="MBI6630633.1"/>
    <property type="molecule type" value="Genomic_DNA"/>
</dbReference>
<dbReference type="GO" id="GO:0030497">
    <property type="term" value="P:fatty acid elongation"/>
    <property type="evidence" value="ECO:0007669"/>
    <property type="project" value="TreeGrafter"/>
</dbReference>
<accession>A0A934HM55</accession>
<protein>
    <submittedName>
        <fullName evidence="3">SDR family NAD(P)-dependent oxidoreductase</fullName>
    </submittedName>
</protein>
<evidence type="ECO:0000313" key="3">
    <source>
        <dbReference type="EMBL" id="MBI6630633.1"/>
    </source>
</evidence>
<keyword evidence="4" id="KW-1185">Reference proteome</keyword>
<dbReference type="Gene3D" id="3.40.50.720">
    <property type="entry name" value="NAD(P)-binding Rossmann-like Domain"/>
    <property type="match status" value="1"/>
</dbReference>
<reference evidence="3" key="1">
    <citation type="submission" date="2020-12" db="EMBL/GenBank/DDBJ databases">
        <title>Pontibaca salina gen. nov., sp. nov., isolated from marine sediment.</title>
        <authorList>
            <person name="Bo J."/>
            <person name="Wang S."/>
            <person name="Song X."/>
            <person name="Du Z."/>
        </authorList>
    </citation>
    <scope>NUCLEOTIDE SEQUENCE</scope>
    <source>
        <strain evidence="3">S1109L</strain>
    </source>
</reference>
<dbReference type="PROSITE" id="PS00061">
    <property type="entry name" value="ADH_SHORT"/>
    <property type="match status" value="1"/>
</dbReference>
<dbReference type="GO" id="GO:0016616">
    <property type="term" value="F:oxidoreductase activity, acting on the CH-OH group of donors, NAD or NADP as acceptor"/>
    <property type="evidence" value="ECO:0007669"/>
    <property type="project" value="TreeGrafter"/>
</dbReference>
<gene>
    <name evidence="3" type="ORF">JAO82_12170</name>
</gene>
<dbReference type="Proteomes" id="UP000613255">
    <property type="component" value="Unassembled WGS sequence"/>
</dbReference>
<comment type="similarity">
    <text evidence="1 2">Belongs to the short-chain dehydrogenases/reductases (SDR) family.</text>
</comment>
<sequence length="233" mass="24097">MSEHSLSGRHVAVTGGSGALGQVVVARLIAAGAICHVPTHRRETAPASTADRLLITAGVDLTDEAAVQGFYATIPQLWASVHLAGGFAMAPLAETDRAEFLRLFEMNTLTALLCCRAAARAMGETGQGGRIVNVAARPALEPRSGAKMVAYATSKAAVAALTQALANELKGERILVNAIAPSTLDTPANRAAMPKADPSKWLSPAAAAEAILQLVLPENMEISGAILPLYARA</sequence>
<comment type="caution">
    <text evidence="3">The sequence shown here is derived from an EMBL/GenBank/DDBJ whole genome shotgun (WGS) entry which is preliminary data.</text>
</comment>
<name>A0A934HM55_9RHOB</name>
<dbReference type="PRINTS" id="PR00081">
    <property type="entry name" value="GDHRDH"/>
</dbReference>
<dbReference type="RefSeq" id="WP_198686656.1">
    <property type="nucleotide sequence ID" value="NZ_JAEIJD010000011.1"/>
</dbReference>
<dbReference type="SUPFAM" id="SSF51735">
    <property type="entry name" value="NAD(P)-binding Rossmann-fold domains"/>
    <property type="match status" value="1"/>
</dbReference>
<organism evidence="3 4">
    <name type="scientific">Pontibaca salina</name>
    <dbReference type="NCBI Taxonomy" id="2795731"/>
    <lineage>
        <taxon>Bacteria</taxon>
        <taxon>Pseudomonadati</taxon>
        <taxon>Pseudomonadota</taxon>
        <taxon>Alphaproteobacteria</taxon>
        <taxon>Rhodobacterales</taxon>
        <taxon>Roseobacteraceae</taxon>
        <taxon>Pontibaca</taxon>
    </lineage>
</organism>
<dbReference type="InterPro" id="IPR036291">
    <property type="entry name" value="NAD(P)-bd_dom_sf"/>
</dbReference>
<proteinExistence type="inferred from homology"/>
<evidence type="ECO:0000313" key="4">
    <source>
        <dbReference type="Proteomes" id="UP000613255"/>
    </source>
</evidence>
<dbReference type="PANTHER" id="PTHR42760:SF40">
    <property type="entry name" value="3-OXOACYL-[ACYL-CARRIER-PROTEIN] REDUCTASE, CHLOROPLASTIC"/>
    <property type="match status" value="1"/>
</dbReference>
<dbReference type="PRINTS" id="PR00080">
    <property type="entry name" value="SDRFAMILY"/>
</dbReference>
<evidence type="ECO:0000256" key="2">
    <source>
        <dbReference type="RuleBase" id="RU000363"/>
    </source>
</evidence>
<dbReference type="AlphaFoldDB" id="A0A934HM55"/>
<dbReference type="InterPro" id="IPR020904">
    <property type="entry name" value="Sc_DH/Rdtase_CS"/>
</dbReference>
<dbReference type="Pfam" id="PF00106">
    <property type="entry name" value="adh_short"/>
    <property type="match status" value="1"/>
</dbReference>
<dbReference type="PANTHER" id="PTHR42760">
    <property type="entry name" value="SHORT-CHAIN DEHYDROGENASES/REDUCTASES FAMILY MEMBER"/>
    <property type="match status" value="1"/>
</dbReference>
<evidence type="ECO:0000256" key="1">
    <source>
        <dbReference type="ARBA" id="ARBA00006484"/>
    </source>
</evidence>
<dbReference type="InterPro" id="IPR002347">
    <property type="entry name" value="SDR_fam"/>
</dbReference>